<evidence type="ECO:0000256" key="8">
    <source>
        <dbReference type="SAM" id="MobiDB-lite"/>
    </source>
</evidence>
<keyword evidence="3 7" id="KW-0813">Transport</keyword>
<organism evidence="10 11">
    <name type="scientific">Streptomyces aureus</name>
    <dbReference type="NCBI Taxonomy" id="193461"/>
    <lineage>
        <taxon>Bacteria</taxon>
        <taxon>Bacillati</taxon>
        <taxon>Actinomycetota</taxon>
        <taxon>Actinomycetes</taxon>
        <taxon>Kitasatosporales</taxon>
        <taxon>Streptomycetaceae</taxon>
        <taxon>Streptomyces</taxon>
    </lineage>
</organism>
<accession>A0ABV4SYK6</accession>
<comment type="subcellular location">
    <subcellularLocation>
        <location evidence="1">Membrane</location>
        <topology evidence="1">Multi-pass membrane protein</topology>
    </subcellularLocation>
</comment>
<evidence type="ECO:0000256" key="7">
    <source>
        <dbReference type="PIRNR" id="PIRNR002744"/>
    </source>
</evidence>
<proteinExistence type="inferred from homology"/>
<evidence type="ECO:0000256" key="1">
    <source>
        <dbReference type="ARBA" id="ARBA00004141"/>
    </source>
</evidence>
<feature type="transmembrane region" description="Helical" evidence="9">
    <location>
        <begin position="123"/>
        <end position="149"/>
    </location>
</feature>
<comment type="similarity">
    <text evidence="2 7">Belongs to the purine-cytosine permease (2.A.39) family.</text>
</comment>
<dbReference type="PIRSF" id="PIRSF002744">
    <property type="entry name" value="Pur-cyt_permease"/>
    <property type="match status" value="1"/>
</dbReference>
<sequence length="482" mass="50202">MSSSRDTQTRTPTPSAPSNGSVPQDAFGRVETRGIDHIPENERHGRPFDLFPVWLSSNVGYLYILLGGSLTVLGLSVAQAFAVLFLGSLFWGLVGFLAVSGPASGTPSQVVTRAVFGIRGNRIFGAALQWLVAVTYEGINLALGALAAFSLLDFFGLHPAVWVKVALTVAIGVAAFALSLYGHATIVRFSVLFCVLLGACGLVLGGFVTQHASLHPAGFTALHGHALWAAALIGFALIASAPLSWSNGADYARYLPRDVSRAKVALATAAGGFLPSVVMGGIGILAGTAVDMSDPQNAMRAIVPGWFYAVFLAVIVVSSVANNVMTTYSSGLSLQAIGVRMSRSRSVLIDAVLGGALCAYALLSPSFLTSLNNILALTVTFLGPLLAAYATDIVLRRNRYDGLTLHQEQPGAPFWYRRGYHPAGIIAVVAGTAAALLFVDTTLFVGPGTSALGGLDLSALLGPLIASAVYCLLGKNRGTARP</sequence>
<evidence type="ECO:0000256" key="2">
    <source>
        <dbReference type="ARBA" id="ARBA00008974"/>
    </source>
</evidence>
<evidence type="ECO:0000256" key="5">
    <source>
        <dbReference type="ARBA" id="ARBA00022989"/>
    </source>
</evidence>
<dbReference type="PANTHER" id="PTHR31806:SF1">
    <property type="entry name" value="PURINE-CYTOSINE PERMEASE FCY2-RELATED"/>
    <property type="match status" value="1"/>
</dbReference>
<feature type="region of interest" description="Disordered" evidence="8">
    <location>
        <begin position="1"/>
        <end position="25"/>
    </location>
</feature>
<evidence type="ECO:0000313" key="10">
    <source>
        <dbReference type="EMBL" id="MFA3842719.1"/>
    </source>
</evidence>
<comment type="caution">
    <text evidence="10">The sequence shown here is derived from an EMBL/GenBank/DDBJ whole genome shotgun (WGS) entry which is preliminary data.</text>
</comment>
<feature type="transmembrane region" description="Helical" evidence="9">
    <location>
        <begin position="161"/>
        <end position="182"/>
    </location>
</feature>
<gene>
    <name evidence="10" type="ORF">ACEG43_42325</name>
</gene>
<evidence type="ECO:0000256" key="4">
    <source>
        <dbReference type="ARBA" id="ARBA00022692"/>
    </source>
</evidence>
<evidence type="ECO:0000256" key="9">
    <source>
        <dbReference type="SAM" id="Phobius"/>
    </source>
</evidence>
<keyword evidence="6 7" id="KW-0472">Membrane</keyword>
<dbReference type="Gene3D" id="1.10.4160.10">
    <property type="entry name" value="Hydantoin permease"/>
    <property type="match status" value="1"/>
</dbReference>
<feature type="transmembrane region" description="Helical" evidence="9">
    <location>
        <begin position="423"/>
        <end position="445"/>
    </location>
</feature>
<dbReference type="Pfam" id="PF02133">
    <property type="entry name" value="Transp_cyt_pur"/>
    <property type="match status" value="1"/>
</dbReference>
<keyword evidence="4 9" id="KW-0812">Transmembrane</keyword>
<feature type="compositionally biased region" description="Polar residues" evidence="8">
    <location>
        <begin position="1"/>
        <end position="22"/>
    </location>
</feature>
<feature type="transmembrane region" description="Helical" evidence="9">
    <location>
        <begin position="306"/>
        <end position="326"/>
    </location>
</feature>
<feature type="transmembrane region" description="Helical" evidence="9">
    <location>
        <begin position="189"/>
        <end position="209"/>
    </location>
</feature>
<feature type="transmembrane region" description="Helical" evidence="9">
    <location>
        <begin position="221"/>
        <end position="243"/>
    </location>
</feature>
<keyword evidence="11" id="KW-1185">Reference proteome</keyword>
<dbReference type="RefSeq" id="WP_372566636.1">
    <property type="nucleotide sequence ID" value="NZ_JBGOSP010000043.1"/>
</dbReference>
<protein>
    <submittedName>
        <fullName evidence="10">Cytosine permease</fullName>
    </submittedName>
</protein>
<dbReference type="EMBL" id="JBGOSP010000043">
    <property type="protein sequence ID" value="MFA3842719.1"/>
    <property type="molecule type" value="Genomic_DNA"/>
</dbReference>
<dbReference type="Proteomes" id="UP001571476">
    <property type="component" value="Unassembled WGS sequence"/>
</dbReference>
<evidence type="ECO:0000313" key="11">
    <source>
        <dbReference type="Proteomes" id="UP001571476"/>
    </source>
</evidence>
<dbReference type="InterPro" id="IPR001248">
    <property type="entry name" value="Pur-cyt_permease"/>
</dbReference>
<feature type="transmembrane region" description="Helical" evidence="9">
    <location>
        <begin position="347"/>
        <end position="368"/>
    </location>
</feature>
<name>A0ABV4SYK6_9ACTN</name>
<feature type="transmembrane region" description="Helical" evidence="9">
    <location>
        <begin position="53"/>
        <end position="75"/>
    </location>
</feature>
<feature type="transmembrane region" description="Helical" evidence="9">
    <location>
        <begin position="81"/>
        <end position="103"/>
    </location>
</feature>
<feature type="transmembrane region" description="Helical" evidence="9">
    <location>
        <begin position="264"/>
        <end position="286"/>
    </location>
</feature>
<keyword evidence="5 9" id="KW-1133">Transmembrane helix</keyword>
<evidence type="ECO:0000256" key="3">
    <source>
        <dbReference type="ARBA" id="ARBA00022448"/>
    </source>
</evidence>
<dbReference type="PANTHER" id="PTHR31806">
    <property type="entry name" value="PURINE-CYTOSINE PERMEASE FCY2-RELATED"/>
    <property type="match status" value="1"/>
</dbReference>
<feature type="transmembrane region" description="Helical" evidence="9">
    <location>
        <begin position="374"/>
        <end position="395"/>
    </location>
</feature>
<evidence type="ECO:0000256" key="6">
    <source>
        <dbReference type="ARBA" id="ARBA00023136"/>
    </source>
</evidence>
<reference evidence="10 11" key="1">
    <citation type="submission" date="2024-08" db="EMBL/GenBank/DDBJ databases">
        <title>Genome sequence of Streptomyces aureus CACIA-1.46HGO.</title>
        <authorList>
            <person name="Evangelista-Martinez Z."/>
        </authorList>
    </citation>
    <scope>NUCLEOTIDE SEQUENCE [LARGE SCALE GENOMIC DNA]</scope>
    <source>
        <strain evidence="10 11">CACIA-1.46HGO</strain>
    </source>
</reference>
<dbReference type="InterPro" id="IPR026030">
    <property type="entry name" value="Pur-cyt_permease_Fcy2/21/22"/>
</dbReference>
<feature type="transmembrane region" description="Helical" evidence="9">
    <location>
        <begin position="451"/>
        <end position="473"/>
    </location>
</feature>